<evidence type="ECO:0000256" key="1">
    <source>
        <dbReference type="ARBA" id="ARBA00004236"/>
    </source>
</evidence>
<evidence type="ECO:0000256" key="2">
    <source>
        <dbReference type="ARBA" id="ARBA00022475"/>
    </source>
</evidence>
<sequence length="330" mass="36901">MESVKVSILLAARNEEDNMLRCLQALDALDYPTHRLEICIGDDASSDATAAITKAFIRDKAQFKYFRIDQALPSLEGKANVLAQLAQQAQGEYFLFCDADIAVQPGWCQAMLAGFSPQAGVVVGVTRMKKGNFLVDFLSLEWLFALFVMHLAALCGVAITGLGNNMGVSRRAYESVGGYDRIGFSVVEDYALFRAIVDRGFGFSMLFQPSILSSSIPPASFLEWKRQRIRWIRGVKDASWLLQATILVVALSFPVLLLWALVTPIVGGLFFLLHYTIFTSFAAVGVFRMRQMDLVRLVPFFWGYSLISLSLMVLYYFRSDTIAWKGREFA</sequence>
<dbReference type="EMBL" id="QGDT01000018">
    <property type="protein sequence ID" value="PWJ54248.1"/>
    <property type="molecule type" value="Genomic_DNA"/>
</dbReference>
<keyword evidence="3" id="KW-0328">Glycosyltransferase</keyword>
<dbReference type="RefSeq" id="WP_109677849.1">
    <property type="nucleotide sequence ID" value="NZ_QGDT01000018.1"/>
</dbReference>
<evidence type="ECO:0000256" key="3">
    <source>
        <dbReference type="ARBA" id="ARBA00022676"/>
    </source>
</evidence>
<evidence type="ECO:0000313" key="9">
    <source>
        <dbReference type="Proteomes" id="UP000245880"/>
    </source>
</evidence>
<keyword evidence="9" id="KW-1185">Reference proteome</keyword>
<gene>
    <name evidence="8" type="ORF">CLV98_1187</name>
</gene>
<name>A0A316AAM2_9BACT</name>
<dbReference type="InterPro" id="IPR001173">
    <property type="entry name" value="Glyco_trans_2-like"/>
</dbReference>
<comment type="subcellular location">
    <subcellularLocation>
        <location evidence="1">Cell membrane</location>
    </subcellularLocation>
</comment>
<evidence type="ECO:0000313" key="8">
    <source>
        <dbReference type="EMBL" id="PWJ54248.1"/>
    </source>
</evidence>
<dbReference type="PANTHER" id="PTHR43646:SF2">
    <property type="entry name" value="GLYCOSYLTRANSFERASE 2-LIKE DOMAIN-CONTAINING PROTEIN"/>
    <property type="match status" value="1"/>
</dbReference>
<dbReference type="InterPro" id="IPR029044">
    <property type="entry name" value="Nucleotide-diphossugar_trans"/>
</dbReference>
<keyword evidence="4 8" id="KW-0808">Transferase</keyword>
<dbReference type="SUPFAM" id="SSF53448">
    <property type="entry name" value="Nucleotide-diphospho-sugar transferases"/>
    <property type="match status" value="1"/>
</dbReference>
<feature type="transmembrane region" description="Helical" evidence="6">
    <location>
        <begin position="142"/>
        <end position="162"/>
    </location>
</feature>
<dbReference type="Pfam" id="PF00535">
    <property type="entry name" value="Glycos_transf_2"/>
    <property type="match status" value="1"/>
</dbReference>
<evidence type="ECO:0000256" key="4">
    <source>
        <dbReference type="ARBA" id="ARBA00022679"/>
    </source>
</evidence>
<keyword evidence="2" id="KW-1003">Cell membrane</keyword>
<keyword evidence="6" id="KW-0812">Transmembrane</keyword>
<keyword evidence="5 6" id="KW-0472">Membrane</keyword>
<evidence type="ECO:0000259" key="7">
    <source>
        <dbReference type="Pfam" id="PF00535"/>
    </source>
</evidence>
<comment type="caution">
    <text evidence="8">The sequence shown here is derived from an EMBL/GenBank/DDBJ whole genome shotgun (WGS) entry which is preliminary data.</text>
</comment>
<organism evidence="8 9">
    <name type="scientific">Dyadobacter jejuensis</name>
    <dbReference type="NCBI Taxonomy" id="1082580"/>
    <lineage>
        <taxon>Bacteria</taxon>
        <taxon>Pseudomonadati</taxon>
        <taxon>Bacteroidota</taxon>
        <taxon>Cytophagia</taxon>
        <taxon>Cytophagales</taxon>
        <taxon>Spirosomataceae</taxon>
        <taxon>Dyadobacter</taxon>
    </lineage>
</organism>
<accession>A0A316AAM2</accession>
<protein>
    <submittedName>
        <fullName evidence="8">Cellulose synthase/poly-beta-1,6-N-acetylglucosamine synthase-like glycosyltransferase</fullName>
    </submittedName>
</protein>
<feature type="transmembrane region" description="Helical" evidence="6">
    <location>
        <begin position="294"/>
        <end position="317"/>
    </location>
</feature>
<evidence type="ECO:0000256" key="5">
    <source>
        <dbReference type="ARBA" id="ARBA00023136"/>
    </source>
</evidence>
<feature type="transmembrane region" description="Helical" evidence="6">
    <location>
        <begin position="240"/>
        <end position="262"/>
    </location>
</feature>
<dbReference type="GO" id="GO:0005886">
    <property type="term" value="C:plasma membrane"/>
    <property type="evidence" value="ECO:0007669"/>
    <property type="project" value="UniProtKB-SubCell"/>
</dbReference>
<dbReference type="PANTHER" id="PTHR43646">
    <property type="entry name" value="GLYCOSYLTRANSFERASE"/>
    <property type="match status" value="1"/>
</dbReference>
<dbReference type="OrthoDB" id="9800276at2"/>
<dbReference type="Proteomes" id="UP000245880">
    <property type="component" value="Unassembled WGS sequence"/>
</dbReference>
<dbReference type="Gene3D" id="3.90.550.10">
    <property type="entry name" value="Spore Coat Polysaccharide Biosynthesis Protein SpsA, Chain A"/>
    <property type="match status" value="1"/>
</dbReference>
<dbReference type="AlphaFoldDB" id="A0A316AAM2"/>
<dbReference type="GO" id="GO:0016757">
    <property type="term" value="F:glycosyltransferase activity"/>
    <property type="evidence" value="ECO:0007669"/>
    <property type="project" value="UniProtKB-KW"/>
</dbReference>
<keyword evidence="6" id="KW-1133">Transmembrane helix</keyword>
<evidence type="ECO:0000256" key="6">
    <source>
        <dbReference type="SAM" id="Phobius"/>
    </source>
</evidence>
<feature type="domain" description="Glycosyltransferase 2-like" evidence="7">
    <location>
        <begin position="7"/>
        <end position="175"/>
    </location>
</feature>
<reference evidence="8 9" key="1">
    <citation type="submission" date="2018-03" db="EMBL/GenBank/DDBJ databases">
        <title>Genomic Encyclopedia of Archaeal and Bacterial Type Strains, Phase II (KMG-II): from individual species to whole genera.</title>
        <authorList>
            <person name="Goeker M."/>
        </authorList>
    </citation>
    <scope>NUCLEOTIDE SEQUENCE [LARGE SCALE GENOMIC DNA]</scope>
    <source>
        <strain evidence="8 9">DSM 100346</strain>
    </source>
</reference>
<proteinExistence type="predicted"/>
<feature type="transmembrane region" description="Helical" evidence="6">
    <location>
        <begin position="268"/>
        <end position="287"/>
    </location>
</feature>